<protein>
    <submittedName>
        <fullName evidence="1">Uncharacterized protein</fullName>
    </submittedName>
</protein>
<proteinExistence type="predicted"/>
<dbReference type="InParanoid" id="S8DJK3"/>
<accession>S8DJK3</accession>
<name>S8DJK3_FOMSC</name>
<dbReference type="Proteomes" id="UP000015241">
    <property type="component" value="Unassembled WGS sequence"/>
</dbReference>
<dbReference type="AlphaFoldDB" id="S8DJK3"/>
<reference evidence="1 2" key="1">
    <citation type="journal article" date="2012" name="Science">
        <title>The Paleozoic origin of enzymatic lignin decomposition reconstructed from 31 fungal genomes.</title>
        <authorList>
            <person name="Floudas D."/>
            <person name="Binder M."/>
            <person name="Riley R."/>
            <person name="Barry K."/>
            <person name="Blanchette R.A."/>
            <person name="Henrissat B."/>
            <person name="Martinez A.T."/>
            <person name="Otillar R."/>
            <person name="Spatafora J.W."/>
            <person name="Yadav J.S."/>
            <person name="Aerts A."/>
            <person name="Benoit I."/>
            <person name="Boyd A."/>
            <person name="Carlson A."/>
            <person name="Copeland A."/>
            <person name="Coutinho P.M."/>
            <person name="de Vries R.P."/>
            <person name="Ferreira P."/>
            <person name="Findley K."/>
            <person name="Foster B."/>
            <person name="Gaskell J."/>
            <person name="Glotzer D."/>
            <person name="Gorecki P."/>
            <person name="Heitman J."/>
            <person name="Hesse C."/>
            <person name="Hori C."/>
            <person name="Igarashi K."/>
            <person name="Jurgens J.A."/>
            <person name="Kallen N."/>
            <person name="Kersten P."/>
            <person name="Kohler A."/>
            <person name="Kuees U."/>
            <person name="Kumar T.K.A."/>
            <person name="Kuo A."/>
            <person name="LaButti K."/>
            <person name="Larrondo L.F."/>
            <person name="Lindquist E."/>
            <person name="Ling A."/>
            <person name="Lombard V."/>
            <person name="Lucas S."/>
            <person name="Lundell T."/>
            <person name="Martin R."/>
            <person name="McLaughlin D.J."/>
            <person name="Morgenstern I."/>
            <person name="Morin E."/>
            <person name="Murat C."/>
            <person name="Nagy L.G."/>
            <person name="Nolan M."/>
            <person name="Ohm R.A."/>
            <person name="Patyshakuliyeva A."/>
            <person name="Rokas A."/>
            <person name="Ruiz-Duenas F.J."/>
            <person name="Sabat G."/>
            <person name="Salamov A."/>
            <person name="Samejima M."/>
            <person name="Schmutz J."/>
            <person name="Slot J.C."/>
            <person name="St John F."/>
            <person name="Stenlid J."/>
            <person name="Sun H."/>
            <person name="Sun S."/>
            <person name="Syed K."/>
            <person name="Tsang A."/>
            <person name="Wiebenga A."/>
            <person name="Young D."/>
            <person name="Pisabarro A."/>
            <person name="Eastwood D.C."/>
            <person name="Martin F."/>
            <person name="Cullen D."/>
            <person name="Grigoriev I.V."/>
            <person name="Hibbett D.S."/>
        </authorList>
    </citation>
    <scope>NUCLEOTIDE SEQUENCE</scope>
    <source>
        <strain evidence="2">FP-58527</strain>
    </source>
</reference>
<keyword evidence="2" id="KW-1185">Reference proteome</keyword>
<organism evidence="1 2">
    <name type="scientific">Fomitopsis schrenkii</name>
    <name type="common">Brown rot fungus</name>
    <dbReference type="NCBI Taxonomy" id="2126942"/>
    <lineage>
        <taxon>Eukaryota</taxon>
        <taxon>Fungi</taxon>
        <taxon>Dikarya</taxon>
        <taxon>Basidiomycota</taxon>
        <taxon>Agaricomycotina</taxon>
        <taxon>Agaricomycetes</taxon>
        <taxon>Polyporales</taxon>
        <taxon>Fomitopsis</taxon>
    </lineage>
</organism>
<evidence type="ECO:0000313" key="2">
    <source>
        <dbReference type="Proteomes" id="UP000015241"/>
    </source>
</evidence>
<dbReference type="EMBL" id="KE504259">
    <property type="protein sequence ID" value="EPS93731.1"/>
    <property type="molecule type" value="Genomic_DNA"/>
</dbReference>
<gene>
    <name evidence="1" type="ORF">FOMPIDRAFT_1020421</name>
</gene>
<evidence type="ECO:0000313" key="1">
    <source>
        <dbReference type="EMBL" id="EPS93731.1"/>
    </source>
</evidence>
<sequence>MSGTASAHAWIRFMASHYPSIAANVGSINLLRLYDFTSGWLFVGSHWTEETCAWLTLSGHYIIQTVCVEAAILRPADEEYLGELALLIPEIGWDTEVVDAVDALFTAYEYSHGML</sequence>
<dbReference type="HOGENOM" id="CLU_2109068_0_0_1"/>